<gene>
    <name evidence="2" type="ORF">PFICI_00816</name>
</gene>
<dbReference type="AlphaFoldDB" id="W3XLP9"/>
<protein>
    <submittedName>
        <fullName evidence="2">Uncharacterized protein</fullName>
    </submittedName>
</protein>
<accession>W3XLP9</accession>
<feature type="transmembrane region" description="Helical" evidence="1">
    <location>
        <begin position="26"/>
        <end position="47"/>
    </location>
</feature>
<keyword evidence="3" id="KW-1185">Reference proteome</keyword>
<proteinExistence type="predicted"/>
<evidence type="ECO:0000256" key="1">
    <source>
        <dbReference type="SAM" id="Phobius"/>
    </source>
</evidence>
<sequence>MPPPPVLSGGDAALQAKPLNTKLRKLAIRTVIGCVSTLLISMAHSNFHNHTLGHSTRRFVQGALILRTQLQRDTSHRRIRAGNKVKDIIHTDRSTLGDFWMTCFEGISAAPR</sequence>
<dbReference type="RefSeq" id="XP_007827588.1">
    <property type="nucleotide sequence ID" value="XM_007829397.1"/>
</dbReference>
<dbReference type="EMBL" id="KI912109">
    <property type="protein sequence ID" value="ETS86988.1"/>
    <property type="molecule type" value="Genomic_DNA"/>
</dbReference>
<dbReference type="InParanoid" id="W3XLP9"/>
<dbReference type="GeneID" id="19265829"/>
<name>W3XLP9_PESFW</name>
<keyword evidence="1" id="KW-0812">Transmembrane</keyword>
<evidence type="ECO:0000313" key="2">
    <source>
        <dbReference type="EMBL" id="ETS86988.1"/>
    </source>
</evidence>
<dbReference type="HOGENOM" id="CLU_2146745_0_0_1"/>
<evidence type="ECO:0000313" key="3">
    <source>
        <dbReference type="Proteomes" id="UP000030651"/>
    </source>
</evidence>
<dbReference type="KEGG" id="pfy:PFICI_00816"/>
<dbReference type="Proteomes" id="UP000030651">
    <property type="component" value="Unassembled WGS sequence"/>
</dbReference>
<reference evidence="3" key="1">
    <citation type="journal article" date="2015" name="BMC Genomics">
        <title>Genomic and transcriptomic analysis of the endophytic fungus Pestalotiopsis fici reveals its lifestyle and high potential for synthesis of natural products.</title>
        <authorList>
            <person name="Wang X."/>
            <person name="Zhang X."/>
            <person name="Liu L."/>
            <person name="Xiang M."/>
            <person name="Wang W."/>
            <person name="Sun X."/>
            <person name="Che Y."/>
            <person name="Guo L."/>
            <person name="Liu G."/>
            <person name="Guo L."/>
            <person name="Wang C."/>
            <person name="Yin W.B."/>
            <person name="Stadler M."/>
            <person name="Zhang X."/>
            <person name="Liu X."/>
        </authorList>
    </citation>
    <scope>NUCLEOTIDE SEQUENCE [LARGE SCALE GENOMIC DNA]</scope>
    <source>
        <strain evidence="3">W106-1 / CGMCC3.15140</strain>
    </source>
</reference>
<keyword evidence="1" id="KW-1133">Transmembrane helix</keyword>
<organism evidence="2 3">
    <name type="scientific">Pestalotiopsis fici (strain W106-1 / CGMCC3.15140)</name>
    <dbReference type="NCBI Taxonomy" id="1229662"/>
    <lineage>
        <taxon>Eukaryota</taxon>
        <taxon>Fungi</taxon>
        <taxon>Dikarya</taxon>
        <taxon>Ascomycota</taxon>
        <taxon>Pezizomycotina</taxon>
        <taxon>Sordariomycetes</taxon>
        <taxon>Xylariomycetidae</taxon>
        <taxon>Amphisphaeriales</taxon>
        <taxon>Sporocadaceae</taxon>
        <taxon>Pestalotiopsis</taxon>
    </lineage>
</organism>
<keyword evidence="1" id="KW-0472">Membrane</keyword>